<dbReference type="PANTHER" id="PTHR43283">
    <property type="entry name" value="BETA-LACTAMASE-RELATED"/>
    <property type="match status" value="1"/>
</dbReference>
<sequence>MRKILLFILVLLFLALGVVAYIYYPRLNLITGFAAKNMCSCVYEAGREPQSVAAQDNNFSPVDLAEYEIDREDKTASASVFGLKERTAMYNPGLGCVLLPEDTGRNDLPKAKPNRLQAASSLPYPYGNNKPVDTIFPEVDYGQLELALKNAFFEEYKSRAVVVLYKDRLLAEKYAPGFSKDTKLLGWSMTKSITSAVLGVLAKQGRISVENDHLFSEWEADERQNITLNNLLHMNSGLKWEEDYTKISDVTKMLFLADDMSEVQLHKNLEGQPGIIWNYSSGTSNLLSAYIRDQFSTHQEYLDFWYAQLIDKIGMNSMTLETDLASNYVGSSYSWATARDWAKFGLLYLNEGNWNGEQIISKDWVRYTVKPVEGSDGKYGAYFWLNAGGEYPDVPRDLYSANGFQGQHVFVIPSKNLVVVRLGLVEHPEFDLNVFLREVIAAVEKDQ</sequence>
<dbReference type="Proteomes" id="UP001148482">
    <property type="component" value="Unassembled WGS sequence"/>
</dbReference>
<reference evidence="2" key="1">
    <citation type="submission" date="2022-11" db="EMBL/GenBank/DDBJ databases">
        <title>Salinimicrobium profundisediminis sp. nov., isolated from deep-sea sediment of the Mariana Trench.</title>
        <authorList>
            <person name="Fu H."/>
        </authorList>
    </citation>
    <scope>NUCLEOTIDE SEQUENCE</scope>
    <source>
        <strain evidence="2">MT39</strain>
    </source>
</reference>
<keyword evidence="2" id="KW-0378">Hydrolase</keyword>
<accession>A0A9X3I176</accession>
<dbReference type="Gene3D" id="3.40.710.10">
    <property type="entry name" value="DD-peptidase/beta-lactamase superfamily"/>
    <property type="match status" value="1"/>
</dbReference>
<dbReference type="Pfam" id="PF00144">
    <property type="entry name" value="Beta-lactamase"/>
    <property type="match status" value="1"/>
</dbReference>
<keyword evidence="3" id="KW-1185">Reference proteome</keyword>
<dbReference type="GO" id="GO:0016787">
    <property type="term" value="F:hydrolase activity"/>
    <property type="evidence" value="ECO:0007669"/>
    <property type="project" value="UniProtKB-KW"/>
</dbReference>
<dbReference type="InterPro" id="IPR050789">
    <property type="entry name" value="Diverse_Enzym_Activities"/>
</dbReference>
<evidence type="ECO:0000313" key="3">
    <source>
        <dbReference type="Proteomes" id="UP001148482"/>
    </source>
</evidence>
<proteinExistence type="predicted"/>
<dbReference type="InterPro" id="IPR001466">
    <property type="entry name" value="Beta-lactam-related"/>
</dbReference>
<evidence type="ECO:0000313" key="2">
    <source>
        <dbReference type="EMBL" id="MCX2838163.1"/>
    </source>
</evidence>
<gene>
    <name evidence="2" type="ORF">OQ279_08340</name>
</gene>
<dbReference type="InterPro" id="IPR012338">
    <property type="entry name" value="Beta-lactam/transpept-like"/>
</dbReference>
<dbReference type="AlphaFoldDB" id="A0A9X3I176"/>
<comment type="caution">
    <text evidence="2">The sequence shown here is derived from an EMBL/GenBank/DDBJ whole genome shotgun (WGS) entry which is preliminary data.</text>
</comment>
<dbReference type="SUPFAM" id="SSF56601">
    <property type="entry name" value="beta-lactamase/transpeptidase-like"/>
    <property type="match status" value="1"/>
</dbReference>
<dbReference type="PANTHER" id="PTHR43283:SF7">
    <property type="entry name" value="BETA-LACTAMASE-RELATED DOMAIN-CONTAINING PROTEIN"/>
    <property type="match status" value="1"/>
</dbReference>
<dbReference type="EMBL" id="JAPJDA010000011">
    <property type="protein sequence ID" value="MCX2838163.1"/>
    <property type="molecule type" value="Genomic_DNA"/>
</dbReference>
<dbReference type="RefSeq" id="WP_266069423.1">
    <property type="nucleotide sequence ID" value="NZ_JAPJDA010000011.1"/>
</dbReference>
<feature type="domain" description="Beta-lactamase-related" evidence="1">
    <location>
        <begin position="160"/>
        <end position="422"/>
    </location>
</feature>
<evidence type="ECO:0000259" key="1">
    <source>
        <dbReference type="Pfam" id="PF00144"/>
    </source>
</evidence>
<organism evidence="2 3">
    <name type="scientific">Salinimicrobium profundisediminis</name>
    <dbReference type="NCBI Taxonomy" id="2994553"/>
    <lineage>
        <taxon>Bacteria</taxon>
        <taxon>Pseudomonadati</taxon>
        <taxon>Bacteroidota</taxon>
        <taxon>Flavobacteriia</taxon>
        <taxon>Flavobacteriales</taxon>
        <taxon>Flavobacteriaceae</taxon>
        <taxon>Salinimicrobium</taxon>
    </lineage>
</organism>
<protein>
    <submittedName>
        <fullName evidence="2">Serine hydrolase</fullName>
    </submittedName>
</protein>
<name>A0A9X3I176_9FLAO</name>